<dbReference type="OrthoDB" id="6513042at2759"/>
<sequence>MRHLPSTEGKLAASSHSSRPAPFVPSHVDGSTLMLFPPLEPPKTVGEPSPHLPTSPSPANAPPPSKPWRLQRPVRQPPKDLQPRSRDEEEHDRCAGDGAGKTLIAVMLMKEFGKRLTVDGKKMMIIFWLKHSILYMKLHRTIQSWMKWNTVDHKGLVSGALIAGCA</sequence>
<accession>A0A9E7K4S6</accession>
<name>A0A9E7K4S6_9LILI</name>
<keyword evidence="3" id="KW-1185">Reference proteome</keyword>
<proteinExistence type="predicted"/>
<dbReference type="AlphaFoldDB" id="A0A9E7K4S6"/>
<dbReference type="Proteomes" id="UP001055439">
    <property type="component" value="Chromosome 5"/>
</dbReference>
<gene>
    <name evidence="2" type="ORF">MUK42_34361</name>
</gene>
<organism evidence="2 3">
    <name type="scientific">Musa troglodytarum</name>
    <name type="common">fe'i banana</name>
    <dbReference type="NCBI Taxonomy" id="320322"/>
    <lineage>
        <taxon>Eukaryota</taxon>
        <taxon>Viridiplantae</taxon>
        <taxon>Streptophyta</taxon>
        <taxon>Embryophyta</taxon>
        <taxon>Tracheophyta</taxon>
        <taxon>Spermatophyta</taxon>
        <taxon>Magnoliopsida</taxon>
        <taxon>Liliopsida</taxon>
        <taxon>Zingiberales</taxon>
        <taxon>Musaceae</taxon>
        <taxon>Musa</taxon>
    </lineage>
</organism>
<evidence type="ECO:0000313" key="3">
    <source>
        <dbReference type="Proteomes" id="UP001055439"/>
    </source>
</evidence>
<dbReference type="Gene3D" id="3.40.50.300">
    <property type="entry name" value="P-loop containing nucleotide triphosphate hydrolases"/>
    <property type="match status" value="1"/>
</dbReference>
<dbReference type="InterPro" id="IPR027417">
    <property type="entry name" value="P-loop_NTPase"/>
</dbReference>
<protein>
    <submittedName>
        <fullName evidence="2">Uncharacterized protein</fullName>
    </submittedName>
</protein>
<dbReference type="EMBL" id="CP097507">
    <property type="protein sequence ID" value="URE06473.1"/>
    <property type="molecule type" value="Genomic_DNA"/>
</dbReference>
<evidence type="ECO:0000256" key="1">
    <source>
        <dbReference type="SAM" id="MobiDB-lite"/>
    </source>
</evidence>
<feature type="region of interest" description="Disordered" evidence="1">
    <location>
        <begin position="1"/>
        <end position="96"/>
    </location>
</feature>
<feature type="compositionally biased region" description="Pro residues" evidence="1">
    <location>
        <begin position="50"/>
        <end position="66"/>
    </location>
</feature>
<reference evidence="2" key="1">
    <citation type="submission" date="2022-05" db="EMBL/GenBank/DDBJ databases">
        <title>The Musa troglodytarum L. genome provides insights into the mechanism of non-climacteric behaviour and enrichment of carotenoids.</title>
        <authorList>
            <person name="Wang J."/>
        </authorList>
    </citation>
    <scope>NUCLEOTIDE SEQUENCE</scope>
    <source>
        <tissue evidence="2">Leaf</tissue>
    </source>
</reference>
<feature type="compositionally biased region" description="Basic and acidic residues" evidence="1">
    <location>
        <begin position="77"/>
        <end position="95"/>
    </location>
</feature>
<evidence type="ECO:0000313" key="2">
    <source>
        <dbReference type="EMBL" id="URE06473.1"/>
    </source>
</evidence>